<dbReference type="Gene3D" id="1.10.260.40">
    <property type="entry name" value="lambda repressor-like DNA-binding domains"/>
    <property type="match status" value="1"/>
</dbReference>
<keyword evidence="4" id="KW-1185">Reference proteome</keyword>
<evidence type="ECO:0000313" key="4">
    <source>
        <dbReference type="Proteomes" id="UP000264006"/>
    </source>
</evidence>
<evidence type="ECO:0000256" key="2">
    <source>
        <dbReference type="SAM" id="Phobius"/>
    </source>
</evidence>
<feature type="region of interest" description="Disordered" evidence="1">
    <location>
        <begin position="141"/>
        <end position="190"/>
    </location>
</feature>
<protein>
    <recommendedName>
        <fullName evidence="5">Helix-turn-helix domain-containing protein</fullName>
    </recommendedName>
</protein>
<dbReference type="Proteomes" id="UP000264006">
    <property type="component" value="Chromosome"/>
</dbReference>
<dbReference type="InterPro" id="IPR010982">
    <property type="entry name" value="Lambda_DNA-bd_dom_sf"/>
</dbReference>
<keyword evidence="2" id="KW-1133">Transmembrane helix</keyword>
<dbReference type="GO" id="GO:0003677">
    <property type="term" value="F:DNA binding"/>
    <property type="evidence" value="ECO:0007669"/>
    <property type="project" value="InterPro"/>
</dbReference>
<dbReference type="PANTHER" id="PTHR34475:SF1">
    <property type="entry name" value="CYTOSKELETON PROTEIN RODZ"/>
    <property type="match status" value="1"/>
</dbReference>
<reference evidence="3 4" key="1">
    <citation type="submission" date="2018-09" db="EMBL/GenBank/DDBJ databases">
        <title>Complete genome sequence of Euzebya sp. DY32-46 isolated from seawater of Pacific Ocean.</title>
        <authorList>
            <person name="Xu L."/>
            <person name="Wu Y.-H."/>
            <person name="Xu X.-W."/>
        </authorList>
    </citation>
    <scope>NUCLEOTIDE SEQUENCE [LARGE SCALE GENOMIC DNA]</scope>
    <source>
        <strain evidence="3 4">DY32-46</strain>
    </source>
</reference>
<dbReference type="EMBL" id="CP031165">
    <property type="protein sequence ID" value="AXV08004.1"/>
    <property type="molecule type" value="Genomic_DNA"/>
</dbReference>
<proteinExistence type="predicted"/>
<keyword evidence="2" id="KW-0472">Membrane</keyword>
<dbReference type="KEGG" id="euz:DVS28_a3329"/>
<evidence type="ECO:0008006" key="5">
    <source>
        <dbReference type="Google" id="ProtNLM"/>
    </source>
</evidence>
<dbReference type="InterPro" id="IPR050400">
    <property type="entry name" value="Bact_Cytoskel_RodZ"/>
</dbReference>
<accession>A0A346Y0K7</accession>
<gene>
    <name evidence="3" type="ORF">DVS28_a3329</name>
</gene>
<dbReference type="Pfam" id="PF13413">
    <property type="entry name" value="HTH_25"/>
    <property type="match status" value="1"/>
</dbReference>
<dbReference type="AlphaFoldDB" id="A0A346Y0K7"/>
<sequence length="285" mass="29674">MAVPPLPSTRMAGIGETLRAERRRQGRSLADAAAETRVRESYLAAIEEDDFAVLGGDVYARGFIRLYGRYLDLDAEALVEAYRANHDTLEEVSAFPGSSIDDILPPDGRPRLPFNPAILGAVGLVALLVIAFFSFRGGGEAESEASEDPNAPGPSPAEVAEVPDEAPTEDDGQALANTPADPLVDASTPAQLDGPALTELVIEVSVLQPVRLNVVQGQPPVSNAQLDVGDSRTLTGDSAVVFRVSDAAAVDITVNGLPLVGLGGPGQAVEVSCAIGEQACQVRVI</sequence>
<organism evidence="3 4">
    <name type="scientific">Euzebya pacifica</name>
    <dbReference type="NCBI Taxonomy" id="1608957"/>
    <lineage>
        <taxon>Bacteria</taxon>
        <taxon>Bacillati</taxon>
        <taxon>Actinomycetota</taxon>
        <taxon>Nitriliruptoria</taxon>
        <taxon>Euzebyales</taxon>
    </lineage>
</organism>
<dbReference type="PANTHER" id="PTHR34475">
    <property type="match status" value="1"/>
</dbReference>
<feature type="compositionally biased region" description="Acidic residues" evidence="1">
    <location>
        <begin position="161"/>
        <end position="172"/>
    </location>
</feature>
<evidence type="ECO:0000313" key="3">
    <source>
        <dbReference type="EMBL" id="AXV08004.1"/>
    </source>
</evidence>
<feature type="transmembrane region" description="Helical" evidence="2">
    <location>
        <begin position="114"/>
        <end position="135"/>
    </location>
</feature>
<evidence type="ECO:0000256" key="1">
    <source>
        <dbReference type="SAM" id="MobiDB-lite"/>
    </source>
</evidence>
<keyword evidence="2" id="KW-0812">Transmembrane</keyword>
<name>A0A346Y0K7_9ACTN</name>